<proteinExistence type="predicted"/>
<sequence>MTPQSNPDQHPEGSLYPNAGRGSVWPDHAARFYARALDRSDYGAAIAGALRGEAPESLLDIGAGAGHPVLPWLPATAAWTALEPNRYLRARLGRLRRTGRPALRPLNACWEALPELGLAPHHWAFAANIGGTLQAPRALLGHMRALARGRVAWVVPAQHGPRRWCLAGALPATLHGEDETPALRGVMAALGPDQPHDIRLAPWTFRARFEGLDAATRYCAAQLSRPYAACRAAVEAAARPLPCGGVELAAPKVSALLLWNL</sequence>
<dbReference type="Proteomes" id="UP000553193">
    <property type="component" value="Unassembled WGS sequence"/>
</dbReference>
<evidence type="ECO:0000313" key="2">
    <source>
        <dbReference type="EMBL" id="MBB3899735.1"/>
    </source>
</evidence>
<organism evidence="2 3">
    <name type="scientific">Roseococcus suduntuyensis</name>
    <dbReference type="NCBI Taxonomy" id="455361"/>
    <lineage>
        <taxon>Bacteria</taxon>
        <taxon>Pseudomonadati</taxon>
        <taxon>Pseudomonadota</taxon>
        <taxon>Alphaproteobacteria</taxon>
        <taxon>Acetobacterales</taxon>
        <taxon>Roseomonadaceae</taxon>
        <taxon>Roseococcus</taxon>
    </lineage>
</organism>
<evidence type="ECO:0008006" key="4">
    <source>
        <dbReference type="Google" id="ProtNLM"/>
    </source>
</evidence>
<gene>
    <name evidence="2" type="ORF">GGQ83_003195</name>
</gene>
<protein>
    <recommendedName>
        <fullName evidence="4">Class I SAM-dependent methyltransferase</fullName>
    </recommendedName>
</protein>
<accession>A0A840AI35</accession>
<evidence type="ECO:0000313" key="3">
    <source>
        <dbReference type="Proteomes" id="UP000553193"/>
    </source>
</evidence>
<dbReference type="InterPro" id="IPR029063">
    <property type="entry name" value="SAM-dependent_MTases_sf"/>
</dbReference>
<feature type="region of interest" description="Disordered" evidence="1">
    <location>
        <begin position="1"/>
        <end position="21"/>
    </location>
</feature>
<reference evidence="2 3" key="1">
    <citation type="submission" date="2020-08" db="EMBL/GenBank/DDBJ databases">
        <title>Genomic Encyclopedia of Type Strains, Phase IV (KMG-IV): sequencing the most valuable type-strain genomes for metagenomic binning, comparative biology and taxonomic classification.</title>
        <authorList>
            <person name="Goeker M."/>
        </authorList>
    </citation>
    <scope>NUCLEOTIDE SEQUENCE [LARGE SCALE GENOMIC DNA]</scope>
    <source>
        <strain evidence="2 3">DSM 19979</strain>
    </source>
</reference>
<dbReference type="EMBL" id="JACIDJ010000006">
    <property type="protein sequence ID" value="MBB3899735.1"/>
    <property type="molecule type" value="Genomic_DNA"/>
</dbReference>
<evidence type="ECO:0000256" key="1">
    <source>
        <dbReference type="SAM" id="MobiDB-lite"/>
    </source>
</evidence>
<dbReference type="Gene3D" id="3.40.50.150">
    <property type="entry name" value="Vaccinia Virus protein VP39"/>
    <property type="match status" value="1"/>
</dbReference>
<dbReference type="RefSeq" id="WP_184385777.1">
    <property type="nucleotide sequence ID" value="NZ_JACIDJ010000006.1"/>
</dbReference>
<name>A0A840AI35_9PROT</name>
<dbReference type="AlphaFoldDB" id="A0A840AI35"/>
<keyword evidence="3" id="KW-1185">Reference proteome</keyword>
<comment type="caution">
    <text evidence="2">The sequence shown here is derived from an EMBL/GenBank/DDBJ whole genome shotgun (WGS) entry which is preliminary data.</text>
</comment>
<dbReference type="SUPFAM" id="SSF53335">
    <property type="entry name" value="S-adenosyl-L-methionine-dependent methyltransferases"/>
    <property type="match status" value="1"/>
</dbReference>